<dbReference type="EMBL" id="KV440971">
    <property type="protein sequence ID" value="OAD81422.1"/>
    <property type="molecule type" value="Genomic_DNA"/>
</dbReference>
<dbReference type="Proteomes" id="UP000077315">
    <property type="component" value="Unassembled WGS sequence"/>
</dbReference>
<organism evidence="1 2">
    <name type="scientific">Phycomyces blakesleeanus (strain ATCC 8743b / DSM 1359 / FGSC 10004 / NBRC 33097 / NRRL 1555)</name>
    <dbReference type="NCBI Taxonomy" id="763407"/>
    <lineage>
        <taxon>Eukaryota</taxon>
        <taxon>Fungi</taxon>
        <taxon>Fungi incertae sedis</taxon>
        <taxon>Mucoromycota</taxon>
        <taxon>Mucoromycotina</taxon>
        <taxon>Mucoromycetes</taxon>
        <taxon>Mucorales</taxon>
        <taxon>Phycomycetaceae</taxon>
        <taxon>Phycomyces</taxon>
    </lineage>
</organism>
<dbReference type="GeneID" id="28994479"/>
<accession>A0A162VBD4</accession>
<name>A0A162VBD4_PHYB8</name>
<keyword evidence="2" id="KW-1185">Reference proteome</keyword>
<reference evidence="2" key="1">
    <citation type="submission" date="2015-06" db="EMBL/GenBank/DDBJ databases">
        <title>Expansion of signal transduction pathways in fungi by whole-genome duplication.</title>
        <authorList>
            <consortium name="DOE Joint Genome Institute"/>
            <person name="Corrochano L.M."/>
            <person name="Kuo A."/>
            <person name="Marcet-Houben M."/>
            <person name="Polaino S."/>
            <person name="Salamov A."/>
            <person name="Villalobos J.M."/>
            <person name="Alvarez M.I."/>
            <person name="Avalos J."/>
            <person name="Benito E.P."/>
            <person name="Benoit I."/>
            <person name="Burger G."/>
            <person name="Camino L.P."/>
            <person name="Canovas D."/>
            <person name="Cerda-Olmedo E."/>
            <person name="Cheng J.-F."/>
            <person name="Dominguez A."/>
            <person name="Elias M."/>
            <person name="Eslava A.P."/>
            <person name="Glaser F."/>
            <person name="Grimwood J."/>
            <person name="Gutierrez G."/>
            <person name="Heitman J."/>
            <person name="Henrissat B."/>
            <person name="Iturriaga E.A."/>
            <person name="Lang B.F."/>
            <person name="Lavin J.L."/>
            <person name="Lee S."/>
            <person name="Li W."/>
            <person name="Lindquist E."/>
            <person name="Lopez-Garcia S."/>
            <person name="Luque E.M."/>
            <person name="Marcos A.T."/>
            <person name="Martin J."/>
            <person name="McCluskey K."/>
            <person name="Medina H.R."/>
            <person name="Miralles-Duran A."/>
            <person name="Miyazaki A."/>
            <person name="Munoz-Torres E."/>
            <person name="Oguiza J.A."/>
            <person name="Ohm R."/>
            <person name="Olmedo M."/>
            <person name="Orejas M."/>
            <person name="Ortiz-Castellanos L."/>
            <person name="Pisabarro A.G."/>
            <person name="Rodriguez-Romero J."/>
            <person name="Ruiz-Herrera J."/>
            <person name="Ruiz-Vazquez R."/>
            <person name="Sanz C."/>
            <person name="Schackwitz W."/>
            <person name="Schmutz J."/>
            <person name="Shahriari M."/>
            <person name="Shelest E."/>
            <person name="Silva-Franco F."/>
            <person name="Soanes D."/>
            <person name="Syed K."/>
            <person name="Tagua V.G."/>
            <person name="Talbot N.J."/>
            <person name="Thon M."/>
            <person name="De vries R.P."/>
            <person name="Wiebenga A."/>
            <person name="Yadav J.S."/>
            <person name="Braun E.L."/>
            <person name="Baker S."/>
            <person name="Garre V."/>
            <person name="Horwitz B."/>
            <person name="Torres-Martinez S."/>
            <person name="Idnurm A."/>
            <person name="Herrera-Estrella A."/>
            <person name="Gabaldon T."/>
            <person name="Grigoriev I.V."/>
        </authorList>
    </citation>
    <scope>NUCLEOTIDE SEQUENCE [LARGE SCALE GENOMIC DNA]</scope>
    <source>
        <strain evidence="2">NRRL 1555(-)</strain>
    </source>
</reference>
<gene>
    <name evidence="1" type="ORF">PHYBLDRAFT_157133</name>
</gene>
<sequence length="61" mass="6967">MCYGSYVFDTSLKSCTQYLRDKGYDIAFLRSVFSSRFLLSPDFDCIYHGSHHLTCALGICL</sequence>
<proteinExistence type="predicted"/>
<dbReference type="InParanoid" id="A0A162VBD4"/>
<protein>
    <submittedName>
        <fullName evidence="1">Uncharacterized protein</fullName>
    </submittedName>
</protein>
<dbReference type="RefSeq" id="XP_018299462.1">
    <property type="nucleotide sequence ID" value="XM_018433573.1"/>
</dbReference>
<dbReference type="AlphaFoldDB" id="A0A162VBD4"/>
<evidence type="ECO:0000313" key="2">
    <source>
        <dbReference type="Proteomes" id="UP000077315"/>
    </source>
</evidence>
<dbReference type="VEuPathDB" id="FungiDB:PHYBLDRAFT_157133"/>
<evidence type="ECO:0000313" key="1">
    <source>
        <dbReference type="EMBL" id="OAD81422.1"/>
    </source>
</evidence>